<dbReference type="InterPro" id="IPR015942">
    <property type="entry name" value="Asp/Glu/hydantoin_racemase"/>
</dbReference>
<keyword evidence="4" id="KW-1185">Reference proteome</keyword>
<gene>
    <name evidence="3" type="ORF">GCM10022394_02940</name>
</gene>
<comment type="caution">
    <text evidence="3">The sequence shown here is derived from an EMBL/GenBank/DDBJ whole genome shotgun (WGS) entry which is preliminary data.</text>
</comment>
<dbReference type="NCBIfam" id="TIGR00035">
    <property type="entry name" value="asp_race"/>
    <property type="match status" value="1"/>
</dbReference>
<evidence type="ECO:0000313" key="3">
    <source>
        <dbReference type="EMBL" id="GAA3527185.1"/>
    </source>
</evidence>
<dbReference type="Proteomes" id="UP001500795">
    <property type="component" value="Unassembled WGS sequence"/>
</dbReference>
<dbReference type="PANTHER" id="PTHR21198">
    <property type="entry name" value="GLUTAMATE RACEMASE"/>
    <property type="match status" value="1"/>
</dbReference>
<protein>
    <submittedName>
        <fullName evidence="3">Aspartate/glutamate racemase family protein</fullName>
    </submittedName>
</protein>
<sequence>MKTIGLLGGMSWESTGHYYKLLNEGVKAARGGLHSAPIAMISVDFDPLARWMQEDDWDAVSRQLCRAAKQVEAAGADFLMLGTNTMHKVADDIAAAIDIPLLHLIDVTAEAIKAQGLTSVGLLGTRTTMTDPFYANRLAAHGLSVVVPTPAAQDRLNRIIFEELCLGNFTDPSRRELLYMMAELKQAGAEGIVEGCTEIGMLVEPSHTRLPLFDTTRIHAQAAVRLALGD</sequence>
<comment type="similarity">
    <text evidence="1">Belongs to the aspartate/glutamate racemases family.</text>
</comment>
<organism evidence="3 4">
    <name type="scientific">Zobellella aerophila</name>
    <dbReference type="NCBI Taxonomy" id="870480"/>
    <lineage>
        <taxon>Bacteria</taxon>
        <taxon>Pseudomonadati</taxon>
        <taxon>Pseudomonadota</taxon>
        <taxon>Gammaproteobacteria</taxon>
        <taxon>Aeromonadales</taxon>
        <taxon>Aeromonadaceae</taxon>
        <taxon>Zobellella</taxon>
    </lineage>
</organism>
<evidence type="ECO:0000256" key="2">
    <source>
        <dbReference type="ARBA" id="ARBA00023235"/>
    </source>
</evidence>
<reference evidence="4" key="1">
    <citation type="journal article" date="2019" name="Int. J. Syst. Evol. Microbiol.">
        <title>The Global Catalogue of Microorganisms (GCM) 10K type strain sequencing project: providing services to taxonomists for standard genome sequencing and annotation.</title>
        <authorList>
            <consortium name="The Broad Institute Genomics Platform"/>
            <consortium name="The Broad Institute Genome Sequencing Center for Infectious Disease"/>
            <person name="Wu L."/>
            <person name="Ma J."/>
        </authorList>
    </citation>
    <scope>NUCLEOTIDE SEQUENCE [LARGE SCALE GENOMIC DNA]</scope>
    <source>
        <strain evidence="4">JCM 17110</strain>
    </source>
</reference>
<proteinExistence type="inferred from homology"/>
<dbReference type="InterPro" id="IPR001920">
    <property type="entry name" value="Asp/Glu_race"/>
</dbReference>
<evidence type="ECO:0000256" key="1">
    <source>
        <dbReference type="ARBA" id="ARBA00007847"/>
    </source>
</evidence>
<dbReference type="Gene3D" id="3.40.50.1860">
    <property type="match status" value="2"/>
</dbReference>
<dbReference type="RefSeq" id="WP_344954026.1">
    <property type="nucleotide sequence ID" value="NZ_BAABCX010000001.1"/>
</dbReference>
<dbReference type="EMBL" id="BAABCX010000001">
    <property type="protein sequence ID" value="GAA3527185.1"/>
    <property type="molecule type" value="Genomic_DNA"/>
</dbReference>
<dbReference type="InterPro" id="IPR004380">
    <property type="entry name" value="Asp_race"/>
</dbReference>
<dbReference type="Pfam" id="PF01177">
    <property type="entry name" value="Asp_Glu_race"/>
    <property type="match status" value="1"/>
</dbReference>
<dbReference type="PANTHER" id="PTHR21198:SF7">
    <property type="entry name" value="ASPARTATE-GLUTAMATE RACEMASE FAMILY"/>
    <property type="match status" value="1"/>
</dbReference>
<keyword evidence="2" id="KW-0413">Isomerase</keyword>
<dbReference type="SUPFAM" id="SSF53681">
    <property type="entry name" value="Aspartate/glutamate racemase"/>
    <property type="match status" value="2"/>
</dbReference>
<evidence type="ECO:0000313" key="4">
    <source>
        <dbReference type="Proteomes" id="UP001500795"/>
    </source>
</evidence>
<accession>A0ABP6V1V3</accession>
<name>A0ABP6V1V3_9GAMM</name>